<dbReference type="InterPro" id="IPR010982">
    <property type="entry name" value="Lambda_DNA-bd_dom_sf"/>
</dbReference>
<organism evidence="2 3">
    <name type="scientific">Micromonospora polyrhachis</name>
    <dbReference type="NCBI Taxonomy" id="1282883"/>
    <lineage>
        <taxon>Bacteria</taxon>
        <taxon>Bacillati</taxon>
        <taxon>Actinomycetota</taxon>
        <taxon>Actinomycetes</taxon>
        <taxon>Micromonosporales</taxon>
        <taxon>Micromonosporaceae</taxon>
        <taxon>Micromonospora</taxon>
    </lineage>
</organism>
<accession>A0A7W7SSQ8</accession>
<sequence length="403" mass="43696">MSRRATVDTVIGQRIRDRRELAGWSIRHAADRAGIAASTWSRIEHGRISADSRATLAAIAQALRCPVADLTGLPADPVGRDRIETGGALYETIRAVVDADLDCRPDGSDHASDPLPALTRELDLVCDLRARCEYVSAATRLPALIRGLHRATFGSERDRALQALVVAMDTASFVVRYAGHPGSACLVAERTRQAAETLGDPVLLGLATWSRVHAALGMGLLPRARQLAERGVHDLRNCTNAPAGAEMYGQLLMTQAFTLFVEGRTEDSLEPVAEAQAIAARTGESAALRLMFGPTNISLWRISMEAGGADPDRAVEIARHTQPQLVDSVSRQFAYYADTGRALARTGKDQEALRMLLTAERLGPQRMRSPLIAETVRGMLDRARRGTGWTELRGLCERLGLGH</sequence>
<dbReference type="InterPro" id="IPR001387">
    <property type="entry name" value="Cro/C1-type_HTH"/>
</dbReference>
<evidence type="ECO:0000259" key="1">
    <source>
        <dbReference type="PROSITE" id="PS50943"/>
    </source>
</evidence>
<comment type="caution">
    <text evidence="2">The sequence shown here is derived from an EMBL/GenBank/DDBJ whole genome shotgun (WGS) entry which is preliminary data.</text>
</comment>
<evidence type="ECO:0000313" key="3">
    <source>
        <dbReference type="Proteomes" id="UP000578819"/>
    </source>
</evidence>
<dbReference type="PROSITE" id="PS50943">
    <property type="entry name" value="HTH_CROC1"/>
    <property type="match status" value="1"/>
</dbReference>
<name>A0A7W7SSQ8_9ACTN</name>
<dbReference type="CDD" id="cd00093">
    <property type="entry name" value="HTH_XRE"/>
    <property type="match status" value="1"/>
</dbReference>
<dbReference type="Proteomes" id="UP000578819">
    <property type="component" value="Unassembled WGS sequence"/>
</dbReference>
<feature type="domain" description="HTH cro/C1-type" evidence="1">
    <location>
        <begin position="15"/>
        <end position="70"/>
    </location>
</feature>
<dbReference type="Pfam" id="PF13560">
    <property type="entry name" value="HTH_31"/>
    <property type="match status" value="1"/>
</dbReference>
<proteinExistence type="predicted"/>
<dbReference type="AlphaFoldDB" id="A0A7W7SSQ8"/>
<dbReference type="SUPFAM" id="SSF47413">
    <property type="entry name" value="lambda repressor-like DNA-binding domains"/>
    <property type="match status" value="1"/>
</dbReference>
<dbReference type="GO" id="GO:0003677">
    <property type="term" value="F:DNA binding"/>
    <property type="evidence" value="ECO:0007669"/>
    <property type="project" value="InterPro"/>
</dbReference>
<dbReference type="RefSeq" id="WP_184536035.1">
    <property type="nucleotide sequence ID" value="NZ_JACHJW010000001.1"/>
</dbReference>
<gene>
    <name evidence="2" type="ORF">FHR38_003957</name>
</gene>
<reference evidence="2 3" key="1">
    <citation type="submission" date="2020-08" db="EMBL/GenBank/DDBJ databases">
        <title>Sequencing the genomes of 1000 actinobacteria strains.</title>
        <authorList>
            <person name="Klenk H.-P."/>
        </authorList>
    </citation>
    <scope>NUCLEOTIDE SEQUENCE [LARGE SCALE GENOMIC DNA]</scope>
    <source>
        <strain evidence="2 3">DSM 45886</strain>
    </source>
</reference>
<dbReference type="SMART" id="SM00530">
    <property type="entry name" value="HTH_XRE"/>
    <property type="match status" value="1"/>
</dbReference>
<dbReference type="EMBL" id="JACHJW010000001">
    <property type="protein sequence ID" value="MBB4960224.1"/>
    <property type="molecule type" value="Genomic_DNA"/>
</dbReference>
<protein>
    <submittedName>
        <fullName evidence="2">Transcriptional regulator with XRE-family HTH domain</fullName>
    </submittedName>
</protein>
<evidence type="ECO:0000313" key="2">
    <source>
        <dbReference type="EMBL" id="MBB4960224.1"/>
    </source>
</evidence>
<dbReference type="Gene3D" id="1.10.260.40">
    <property type="entry name" value="lambda repressor-like DNA-binding domains"/>
    <property type="match status" value="1"/>
</dbReference>
<keyword evidence="3" id="KW-1185">Reference proteome</keyword>